<organism evidence="1 2">
    <name type="scientific">Heterostelium pallidum (strain ATCC 26659 / Pp 5 / PN500)</name>
    <name type="common">Cellular slime mold</name>
    <name type="synonym">Polysphondylium pallidum</name>
    <dbReference type="NCBI Taxonomy" id="670386"/>
    <lineage>
        <taxon>Eukaryota</taxon>
        <taxon>Amoebozoa</taxon>
        <taxon>Evosea</taxon>
        <taxon>Eumycetozoa</taxon>
        <taxon>Dictyostelia</taxon>
        <taxon>Acytosteliales</taxon>
        <taxon>Acytosteliaceae</taxon>
        <taxon>Heterostelium</taxon>
    </lineage>
</organism>
<sequence>MYHTLIHNACNSSNIEVLAFLEELRLPFEFISFWCDRLLAQAACTGNLEVIKFFCERRYVSNITHLMNLSIGKGYLNIIKWVCEEEPPATMTWSLNMVLFEAASNEKVDAVKYLLEYINNNHGNKETIKLSKWMFQLKNFEIFKLLYLHTTKGHGRCSQQMLRLVIGYQRLDIIELLYENNKNPMSDPFKRYKPNLFYHIIVSKNLEILQFFIKVRDQICYYSLMIMALKLNRFSMLSYIYSQRNNNNRKQYTDTEIIHFKDKLVLEIQQQKDKLNKSEDVLYLEELFDEIAKSFN</sequence>
<dbReference type="Proteomes" id="UP000001396">
    <property type="component" value="Unassembled WGS sequence"/>
</dbReference>
<comment type="caution">
    <text evidence="1">The sequence shown here is derived from an EMBL/GenBank/DDBJ whole genome shotgun (WGS) entry which is preliminary data.</text>
</comment>
<dbReference type="GeneID" id="31356406"/>
<dbReference type="PANTHER" id="PTHR46586">
    <property type="entry name" value="ANKYRIN REPEAT-CONTAINING PROTEIN"/>
    <property type="match status" value="1"/>
</dbReference>
<dbReference type="SUPFAM" id="SSF48403">
    <property type="entry name" value="Ankyrin repeat"/>
    <property type="match status" value="1"/>
</dbReference>
<dbReference type="AlphaFoldDB" id="D3AYV6"/>
<dbReference type="InParanoid" id="D3AYV6"/>
<name>D3AYV6_HETP5</name>
<keyword evidence="2" id="KW-1185">Reference proteome</keyword>
<accession>D3AYV6</accession>
<dbReference type="RefSeq" id="XP_020437753.1">
    <property type="nucleotide sequence ID" value="XM_020571895.1"/>
</dbReference>
<dbReference type="PANTHER" id="PTHR46586:SF3">
    <property type="entry name" value="ANKYRIN REPEAT-CONTAINING PROTEIN"/>
    <property type="match status" value="1"/>
</dbReference>
<evidence type="ECO:0008006" key="3">
    <source>
        <dbReference type="Google" id="ProtNLM"/>
    </source>
</evidence>
<proteinExistence type="predicted"/>
<evidence type="ECO:0000313" key="2">
    <source>
        <dbReference type="Proteomes" id="UP000001396"/>
    </source>
</evidence>
<evidence type="ECO:0000313" key="1">
    <source>
        <dbReference type="EMBL" id="EFA85646.1"/>
    </source>
</evidence>
<dbReference type="InterPro" id="IPR036770">
    <property type="entry name" value="Ankyrin_rpt-contain_sf"/>
</dbReference>
<dbReference type="Gene3D" id="1.25.40.20">
    <property type="entry name" value="Ankyrin repeat-containing domain"/>
    <property type="match status" value="1"/>
</dbReference>
<reference evidence="1 2" key="1">
    <citation type="journal article" date="2011" name="Genome Res.">
        <title>Phylogeny-wide analysis of social amoeba genomes highlights ancient origins for complex intercellular communication.</title>
        <authorList>
            <person name="Heidel A.J."/>
            <person name="Lawal H.M."/>
            <person name="Felder M."/>
            <person name="Schilde C."/>
            <person name="Helps N.R."/>
            <person name="Tunggal B."/>
            <person name="Rivero F."/>
            <person name="John U."/>
            <person name="Schleicher M."/>
            <person name="Eichinger L."/>
            <person name="Platzer M."/>
            <person name="Noegel A.A."/>
            <person name="Schaap P."/>
            <person name="Gloeckner G."/>
        </authorList>
    </citation>
    <scope>NUCLEOTIDE SEQUENCE [LARGE SCALE GENOMIC DNA]</scope>
    <source>
        <strain evidence="2">ATCC 26659 / Pp 5 / PN500</strain>
    </source>
</reference>
<dbReference type="EMBL" id="ADBJ01000004">
    <property type="protein sequence ID" value="EFA85646.1"/>
    <property type="molecule type" value="Genomic_DNA"/>
</dbReference>
<dbReference type="InterPro" id="IPR052050">
    <property type="entry name" value="SecEffector_AnkRepeat"/>
</dbReference>
<protein>
    <recommendedName>
        <fullName evidence="3">Ankyrin repeat protein</fullName>
    </recommendedName>
</protein>
<gene>
    <name evidence="1" type="ORF">PPL_00875</name>
</gene>